<organism evidence="3 5">
    <name type="scientific">Rotaria sordida</name>
    <dbReference type="NCBI Taxonomy" id="392033"/>
    <lineage>
        <taxon>Eukaryota</taxon>
        <taxon>Metazoa</taxon>
        <taxon>Spiralia</taxon>
        <taxon>Gnathifera</taxon>
        <taxon>Rotifera</taxon>
        <taxon>Eurotatoria</taxon>
        <taxon>Bdelloidea</taxon>
        <taxon>Philodinida</taxon>
        <taxon>Philodinidae</taxon>
        <taxon>Rotaria</taxon>
    </lineage>
</organism>
<dbReference type="Proteomes" id="UP000663836">
    <property type="component" value="Unassembled WGS sequence"/>
</dbReference>
<dbReference type="AlphaFoldDB" id="A0A815AW49"/>
<dbReference type="EMBL" id="CAJOBD010001146">
    <property type="protein sequence ID" value="CAF3766199.1"/>
    <property type="molecule type" value="Genomic_DNA"/>
</dbReference>
<keyword evidence="2" id="KW-0812">Transmembrane</keyword>
<feature type="transmembrane region" description="Helical" evidence="2">
    <location>
        <begin position="7"/>
        <end position="24"/>
    </location>
</feature>
<evidence type="ECO:0000313" key="4">
    <source>
        <dbReference type="EMBL" id="CAF3766199.1"/>
    </source>
</evidence>
<feature type="transmembrane region" description="Helical" evidence="2">
    <location>
        <begin position="142"/>
        <end position="160"/>
    </location>
</feature>
<feature type="region of interest" description="Disordered" evidence="1">
    <location>
        <begin position="272"/>
        <end position="333"/>
    </location>
</feature>
<feature type="compositionally biased region" description="Polar residues" evidence="1">
    <location>
        <begin position="307"/>
        <end position="319"/>
    </location>
</feature>
<protein>
    <submittedName>
        <fullName evidence="3">Uncharacterized protein</fullName>
    </submittedName>
</protein>
<evidence type="ECO:0000313" key="3">
    <source>
        <dbReference type="EMBL" id="CAF1262609.1"/>
    </source>
</evidence>
<evidence type="ECO:0000256" key="2">
    <source>
        <dbReference type="SAM" id="Phobius"/>
    </source>
</evidence>
<dbReference type="EMBL" id="CAJNOT010001908">
    <property type="protein sequence ID" value="CAF1262609.1"/>
    <property type="molecule type" value="Genomic_DNA"/>
</dbReference>
<evidence type="ECO:0000256" key="1">
    <source>
        <dbReference type="SAM" id="MobiDB-lite"/>
    </source>
</evidence>
<comment type="caution">
    <text evidence="3">The sequence shown here is derived from an EMBL/GenBank/DDBJ whole genome shotgun (WGS) entry which is preliminary data.</text>
</comment>
<dbReference type="Proteomes" id="UP000663864">
    <property type="component" value="Unassembled WGS sequence"/>
</dbReference>
<accession>A0A815AW49</accession>
<reference evidence="3" key="1">
    <citation type="submission" date="2021-02" db="EMBL/GenBank/DDBJ databases">
        <authorList>
            <person name="Nowell W R."/>
        </authorList>
    </citation>
    <scope>NUCLEOTIDE SEQUENCE</scope>
</reference>
<sequence length="333" mass="39218">MRISYKFYLTIICLSSYLILLISGNENKSSRILTINIKYGKNDTFILNYNLTTTYPYYLTFRLFEHEQRKFGLYPPTYQYQQNTIEIFNQYNISKELFYLFIICFYFIRPLNDIDIQCKDIRLLKTNETNFKDGHRPSYKPLFVLVMYILCFVMILPVIIQHRRRKMAQLVERRKQLRRLSIKISQDHPDILSQIIQRGHIDLTKIPLEMEDTSLLSPNAYADDIDDHEYVSFTIPKRRLSFSKYNHDESDVTADDCVAHLLNNTPWNSSLTQQPTKSILRKNRSPSETLEEQSVPMLTLSYDNDDQQTISKSNISDTKNSSDINSSFSKSSV</sequence>
<name>A0A815AW49_9BILA</name>
<proteinExistence type="predicted"/>
<feature type="compositionally biased region" description="Low complexity" evidence="1">
    <location>
        <begin position="321"/>
        <end position="333"/>
    </location>
</feature>
<keyword evidence="2" id="KW-1133">Transmembrane helix</keyword>
<gene>
    <name evidence="4" type="ORF">JBS370_LOCUS13413</name>
    <name evidence="3" type="ORF">ZHD862_LOCUS25985</name>
</gene>
<evidence type="ECO:0000313" key="5">
    <source>
        <dbReference type="Proteomes" id="UP000663864"/>
    </source>
</evidence>
<keyword evidence="2" id="KW-0472">Membrane</keyword>